<feature type="region of interest" description="Disordered" evidence="1">
    <location>
        <begin position="187"/>
        <end position="209"/>
    </location>
</feature>
<dbReference type="AlphaFoldDB" id="A0A3N0Z8U5"/>
<protein>
    <submittedName>
        <fullName evidence="2">Uncharacterized protein</fullName>
    </submittedName>
</protein>
<dbReference type="OrthoDB" id="8981271at2759"/>
<feature type="region of interest" description="Disordered" evidence="1">
    <location>
        <begin position="85"/>
        <end position="109"/>
    </location>
</feature>
<accession>A0A3N0Z8U5</accession>
<evidence type="ECO:0000313" key="2">
    <source>
        <dbReference type="EMBL" id="ROL54867.1"/>
    </source>
</evidence>
<feature type="compositionally biased region" description="Polar residues" evidence="1">
    <location>
        <begin position="90"/>
        <end position="105"/>
    </location>
</feature>
<feature type="compositionally biased region" description="Polar residues" evidence="1">
    <location>
        <begin position="263"/>
        <end position="272"/>
    </location>
</feature>
<name>A0A3N0Z8U5_ANAGA</name>
<keyword evidence="3" id="KW-1185">Reference proteome</keyword>
<evidence type="ECO:0000313" key="3">
    <source>
        <dbReference type="Proteomes" id="UP000281406"/>
    </source>
</evidence>
<organism evidence="2 3">
    <name type="scientific">Anabarilius grahami</name>
    <name type="common">Kanglang fish</name>
    <name type="synonym">Barilius grahami</name>
    <dbReference type="NCBI Taxonomy" id="495550"/>
    <lineage>
        <taxon>Eukaryota</taxon>
        <taxon>Metazoa</taxon>
        <taxon>Chordata</taxon>
        <taxon>Craniata</taxon>
        <taxon>Vertebrata</taxon>
        <taxon>Euteleostomi</taxon>
        <taxon>Actinopterygii</taxon>
        <taxon>Neopterygii</taxon>
        <taxon>Teleostei</taxon>
        <taxon>Ostariophysi</taxon>
        <taxon>Cypriniformes</taxon>
        <taxon>Xenocyprididae</taxon>
        <taxon>Xenocypridinae</taxon>
        <taxon>Xenocypridinae incertae sedis</taxon>
        <taxon>Anabarilius</taxon>
    </lineage>
</organism>
<feature type="region of interest" description="Disordered" evidence="1">
    <location>
        <begin position="135"/>
        <end position="166"/>
    </location>
</feature>
<evidence type="ECO:0000256" key="1">
    <source>
        <dbReference type="SAM" id="MobiDB-lite"/>
    </source>
</evidence>
<feature type="compositionally biased region" description="Polar residues" evidence="1">
    <location>
        <begin position="136"/>
        <end position="165"/>
    </location>
</feature>
<feature type="region of interest" description="Disordered" evidence="1">
    <location>
        <begin position="256"/>
        <end position="283"/>
    </location>
</feature>
<proteinExistence type="predicted"/>
<dbReference type="Proteomes" id="UP000281406">
    <property type="component" value="Unassembled WGS sequence"/>
</dbReference>
<reference evidence="2 3" key="1">
    <citation type="submission" date="2018-10" db="EMBL/GenBank/DDBJ databases">
        <title>Genome assembly for a Yunnan-Guizhou Plateau 3E fish, Anabarilius grahami (Regan), and its evolutionary and genetic applications.</title>
        <authorList>
            <person name="Jiang W."/>
        </authorList>
    </citation>
    <scope>NUCLEOTIDE SEQUENCE [LARGE SCALE GENOMIC DNA]</scope>
    <source>
        <strain evidence="2">AG-KIZ</strain>
        <tissue evidence="2">Muscle</tissue>
    </source>
</reference>
<dbReference type="EMBL" id="RJVU01004672">
    <property type="protein sequence ID" value="ROL54867.1"/>
    <property type="molecule type" value="Genomic_DNA"/>
</dbReference>
<comment type="caution">
    <text evidence="2">The sequence shown here is derived from an EMBL/GenBank/DDBJ whole genome shotgun (WGS) entry which is preliminary data.</text>
</comment>
<sequence>MGYVLPPRYSSESRISRHGQEEELYSPEEGAAKMTPSPLSDHQTPRGYTEEDPYAETRHRRYRPGPESQLADQYQKIIHAEKSREFTPHLWSTTQRSLPQASQTDPLHRREEQLSATLAEIRETRSELKLLAETVRSLQQTPQPAITRSQSSTSDPLMPAQTTLSPLDYGFVPPPCAELVSGEEISECDEVDWPDPPPWPEPEEPQPISDAPIVDLLEKMMSELQVLKQAAFHPSRTLTAPTVSFLVRDFSPSVPQKSRMLSGHSSQRQSLHPQPPPRAGSAYTSEQYESYLQAVKIVPNKDQSRTIVHLTQRHSAAFYN</sequence>
<feature type="region of interest" description="Disordered" evidence="1">
    <location>
        <begin position="1"/>
        <end position="71"/>
    </location>
</feature>
<gene>
    <name evidence="2" type="ORF">DPX16_0270</name>
</gene>